<name>A0AC35TSS4_9BILA</name>
<organism evidence="1 2">
    <name type="scientific">Rhabditophanes sp. KR3021</name>
    <dbReference type="NCBI Taxonomy" id="114890"/>
    <lineage>
        <taxon>Eukaryota</taxon>
        <taxon>Metazoa</taxon>
        <taxon>Ecdysozoa</taxon>
        <taxon>Nematoda</taxon>
        <taxon>Chromadorea</taxon>
        <taxon>Rhabditida</taxon>
        <taxon>Tylenchina</taxon>
        <taxon>Panagrolaimomorpha</taxon>
        <taxon>Strongyloidoidea</taxon>
        <taxon>Alloionematidae</taxon>
        <taxon>Rhabditophanes</taxon>
    </lineage>
</organism>
<protein>
    <submittedName>
        <fullName evidence="2">U1 snRNP-associated protein Usp106</fullName>
    </submittedName>
</protein>
<proteinExistence type="predicted"/>
<dbReference type="Proteomes" id="UP000095286">
    <property type="component" value="Unplaced"/>
</dbReference>
<sequence>MTEQIAALLNELMGTRRNADLGTNVSAHFDDPEICKAHLVDYCPNELFVNTKSDLGVCTLIHDDNLREQYKKSSRFTKLGYEKAFYNSLSRMKDDMSKKIVRNKERLAITQSKDENKKYVQRSELQSEIKNLHSEIDEASKKIESFGIQGNITKAQEMTDLVDRLVTKKGLLEKEIEAMIAPTDEQGNKQKQMEVCEVCSCFLVVADAESRITEHFQGKQHVGYAKINETLDELKKTYGDVLFSSKNDFRRERDDRKDYRDRDSKRGYDDRRDRNDRGYNRNNYDDRRGGDYDRNRRERDNNSYTRRRRSRSRS</sequence>
<accession>A0AC35TSS4</accession>
<dbReference type="WBParaSite" id="RSKR_0000381200.1">
    <property type="protein sequence ID" value="RSKR_0000381200.1"/>
    <property type="gene ID" value="RSKR_0000381200"/>
</dbReference>
<reference evidence="2" key="1">
    <citation type="submission" date="2016-11" db="UniProtKB">
        <authorList>
            <consortium name="WormBaseParasite"/>
        </authorList>
    </citation>
    <scope>IDENTIFICATION</scope>
    <source>
        <strain evidence="2">KR3021</strain>
    </source>
</reference>
<evidence type="ECO:0000313" key="2">
    <source>
        <dbReference type="WBParaSite" id="RSKR_0000381200.1"/>
    </source>
</evidence>
<evidence type="ECO:0000313" key="1">
    <source>
        <dbReference type="Proteomes" id="UP000095286"/>
    </source>
</evidence>